<keyword evidence="1" id="KW-0472">Membrane</keyword>
<feature type="transmembrane region" description="Helical" evidence="1">
    <location>
        <begin position="272"/>
        <end position="290"/>
    </location>
</feature>
<protein>
    <submittedName>
        <fullName evidence="2">Uncharacterized protein</fullName>
    </submittedName>
</protein>
<evidence type="ECO:0000313" key="3">
    <source>
        <dbReference type="Proteomes" id="UP000184267"/>
    </source>
</evidence>
<evidence type="ECO:0000256" key="1">
    <source>
        <dbReference type="SAM" id="Phobius"/>
    </source>
</evidence>
<dbReference type="Proteomes" id="UP000184267">
    <property type="component" value="Unassembled WGS sequence"/>
</dbReference>
<comment type="caution">
    <text evidence="2">The sequence shown here is derived from an EMBL/GenBank/DDBJ whole genome shotgun (WGS) entry which is preliminary data.</text>
</comment>
<dbReference type="STRING" id="154538.A0A1M2W2W6"/>
<evidence type="ECO:0000313" key="2">
    <source>
        <dbReference type="EMBL" id="OJT14207.1"/>
    </source>
</evidence>
<dbReference type="OrthoDB" id="2733756at2759"/>
<reference evidence="2 3" key="1">
    <citation type="submission" date="2016-10" db="EMBL/GenBank/DDBJ databases">
        <title>Genome sequence of the basidiomycete white-rot fungus Trametes pubescens.</title>
        <authorList>
            <person name="Makela M.R."/>
            <person name="Granchi Z."/>
            <person name="Peng M."/>
            <person name="De Vries R.P."/>
            <person name="Grigoriev I."/>
            <person name="Riley R."/>
            <person name="Hilden K."/>
        </authorList>
    </citation>
    <scope>NUCLEOTIDE SEQUENCE [LARGE SCALE GENOMIC DNA]</scope>
    <source>
        <strain evidence="2 3">FBCC735</strain>
    </source>
</reference>
<keyword evidence="1" id="KW-0812">Transmembrane</keyword>
<keyword evidence="1" id="KW-1133">Transmembrane helix</keyword>
<sequence>MDIPLVTAAFSGFVGGDDAASAHMTSYVYGRRSVPSLYNSPGVYEVGKRLRNVVGSRSWDGLHGGISASPNALAQTTPTPGGPKFVASFSGTTMQTTGEIAQIVVDHCKTQHIDAVAEGRVTTPFAVTIADLHHAPATEAHPTLKVAAPFLPILASIGASAGCAFVGDWTTFSMIVLGMVCNAATSSVLRAGDLTFTRPASTPGAPSGDGFLEAGNEIVVLKGSEGAIASVTRGHFSLRFKNDKALNRLGVAATMSTLQCLAQLVVVPQGSFIGQLCFLFTVAIAFLYHSHMAAAEKKAKAKVVLEDLLETPATRRYSLGTRAAMAVFLMQVLKPANIEEQLAALIPNNTRVWSAWRQTVARRLQEEKPTFDAGLPQEAASFNVEESTLMHTLLGDAQAAVNVYAAARARF</sequence>
<dbReference type="EMBL" id="MNAD01000321">
    <property type="protein sequence ID" value="OJT14207.1"/>
    <property type="molecule type" value="Genomic_DNA"/>
</dbReference>
<dbReference type="OMA" id="FLMQVLK"/>
<keyword evidence="3" id="KW-1185">Reference proteome</keyword>
<gene>
    <name evidence="2" type="ORF">TRAPUB_9318</name>
</gene>
<dbReference type="AlphaFoldDB" id="A0A1M2W2W6"/>
<organism evidence="2 3">
    <name type="scientific">Trametes pubescens</name>
    <name type="common">White-rot fungus</name>
    <dbReference type="NCBI Taxonomy" id="154538"/>
    <lineage>
        <taxon>Eukaryota</taxon>
        <taxon>Fungi</taxon>
        <taxon>Dikarya</taxon>
        <taxon>Basidiomycota</taxon>
        <taxon>Agaricomycotina</taxon>
        <taxon>Agaricomycetes</taxon>
        <taxon>Polyporales</taxon>
        <taxon>Polyporaceae</taxon>
        <taxon>Trametes</taxon>
    </lineage>
</organism>
<accession>A0A1M2W2W6</accession>
<proteinExistence type="predicted"/>
<name>A0A1M2W2W6_TRAPU</name>